<dbReference type="Pfam" id="PF00787">
    <property type="entry name" value="PX"/>
    <property type="match status" value="1"/>
</dbReference>
<feature type="compositionally biased region" description="Low complexity" evidence="11">
    <location>
        <begin position="1394"/>
        <end position="1403"/>
    </location>
</feature>
<keyword evidence="7" id="KW-0963">Cytoplasm</keyword>
<feature type="compositionally biased region" description="Basic and acidic residues" evidence="11">
    <location>
        <begin position="90"/>
        <end position="99"/>
    </location>
</feature>
<dbReference type="GO" id="GO:0032266">
    <property type="term" value="F:phosphatidylinositol-3-phosphate binding"/>
    <property type="evidence" value="ECO:0007669"/>
    <property type="project" value="TreeGrafter"/>
</dbReference>
<evidence type="ECO:0000256" key="9">
    <source>
        <dbReference type="ARBA" id="ARBA00023136"/>
    </source>
</evidence>
<feature type="compositionally biased region" description="Polar residues" evidence="11">
    <location>
        <begin position="1373"/>
        <end position="1383"/>
    </location>
</feature>
<keyword evidence="6" id="KW-0813">Transport</keyword>
<feature type="region of interest" description="Disordered" evidence="11">
    <location>
        <begin position="497"/>
        <end position="522"/>
    </location>
</feature>
<organism evidence="13 14">
    <name type="scientific">Aspergillus neoniger (strain CBS 115656)</name>
    <dbReference type="NCBI Taxonomy" id="1448310"/>
    <lineage>
        <taxon>Eukaryota</taxon>
        <taxon>Fungi</taxon>
        <taxon>Dikarya</taxon>
        <taxon>Ascomycota</taxon>
        <taxon>Pezizomycotina</taxon>
        <taxon>Eurotiomycetes</taxon>
        <taxon>Eurotiomycetidae</taxon>
        <taxon>Eurotiales</taxon>
        <taxon>Aspergillaceae</taxon>
        <taxon>Aspergillus</taxon>
        <taxon>Aspergillus subgen. Circumdati</taxon>
    </lineage>
</organism>
<dbReference type="Pfam" id="PF00004">
    <property type="entry name" value="AAA"/>
    <property type="match status" value="1"/>
</dbReference>
<feature type="compositionally biased region" description="Polar residues" evidence="11">
    <location>
        <begin position="887"/>
        <end position="902"/>
    </location>
</feature>
<dbReference type="FunFam" id="1.20.1270.60:FF:000072">
    <property type="entry name" value="Sorting nexin MVP1"/>
    <property type="match status" value="1"/>
</dbReference>
<comment type="similarity">
    <text evidence="4">Belongs to the sorting nexin family.</text>
</comment>
<evidence type="ECO:0000256" key="3">
    <source>
        <dbReference type="ARBA" id="ARBA00004496"/>
    </source>
</evidence>
<feature type="region of interest" description="Disordered" evidence="11">
    <location>
        <begin position="239"/>
        <end position="313"/>
    </location>
</feature>
<evidence type="ECO:0000256" key="8">
    <source>
        <dbReference type="ARBA" id="ARBA00022927"/>
    </source>
</evidence>
<dbReference type="Gene3D" id="3.30.1520.10">
    <property type="entry name" value="Phox-like domain"/>
    <property type="match status" value="1"/>
</dbReference>
<keyword evidence="9" id="KW-0472">Membrane</keyword>
<sequence length="1920" mass="211699">MAMGQGEQRAIHPFFRRGFCSLRLPHLLHKQPPSNHVPALSSCPEPSPTPVATLDHDPNTDRRKRRKTDKEKSIPTTSGQGSVMNYVISRDARSQDKDTTSVASENADTADDGLVTPESKPESKTGTQPATPASEGVDTTKQGPDHELAAGTTHEPVTERRSPRQKTIKLNPNGKLLPSPVADKFEDKPKKTRTSKRSKVDSQKLTGSESRMVIIRYGMESSARERVGKLIDDILAGHKKHGVKKASQPVPPPSSTVAQQPQRPTHPFFLKKPTRKPEITDSQCREPNSTNSQPSVGTGLTARPFPGQDTASAAVPSTTFTSFKHRRSKFPEPIQPIWPPRDLVHVRGIEHNIQNTATFGPVMRDLKKAKMAAISIHDNESVLVHQIRKYSSDSPQSLRIPSRHVASGKVIQTAVTRQLSASSHDKKTLVGACHPALRKLHSSLPSYMTPFDQGAFETLNWAQKYAPQSADQVLQTSKEAYMLRDWLKYLMVTTVDTGKSSKGDDKIRKSAEEKKRKKRKKENLDGFIVSSEDEAYELDPINESDDELAGDVTTKRTLVRSNDLALGSKSGADRARVSNAILLSGPPGCGKTASVYAVAKELDFEVFEINPGNRRSARDIVERVGDMTRNHLVHNAKTGEVSVADGPNEAPPDHKQNKLMGFFKSGVAKDSNGAPKVDANSATQVADIKRSRNQKQSLILLEEADILFEEDKQFWSGVMTLINQSKRPIIITCNDEKLIPLQDMGLHAILRYRPPPLDLAVDYTLLLAANEGHMLKRNAVEDLYASNGRDLRRTVTELGFWCQIAVGSEKSGLDWIIDRWPRGSDLDQNGDPLRVLSLNTYEPHMGWFSRDMLMCDGIDADIETQREAFNWWQLSTQESESKADAKSNLSKSPLNPVSATTNAERLDRLRQASEFMDMKSDLDILGSSCSIEAKLDIVDTSAPFMPEKQRSNYAEGYTLLDASLVPDYSQTQTAIACTFEVLLGRAFRHEDGQDEAARAAQVLENVAKPESANTSEAGLLSAFAPIMRADHVFPAPTGRLAPSFENGLAPIAEDLGPYIRGIMSYDMRLARYRHLLTGALSEDQSGTKRGRQTRASRAALEGGSKAHTRKERWFASDANPSLILATGKPEWQDVLVQKGYFTVPSGGESMPECHEQTSEKVSVVVVPFRATLITSLLLSDRAPLPTTVPMSLFGTSPEDSPLANSAQRSKASLFADEPPYGSNTGNASSSLFADDDSSGSPWMSNTNKRTSKEEIVKTLLPDSDVPESYIDAYDLVLSAGDRVGTGVGLTSVREILSGSGLSATDQAKILNLVISGDSDSSNGLGRGEFSVLLALVGLAQEGEDLTFDAVDDRRKKLPVPKSSYLDALRAKQESSATPVQSQDRPATPPPPSSSAPLREPSSTQSRRSARGSMGSLEADPWGSPQLHRGHSHAQAESEHAVLNGFGSVRSGFNAWSSRASEGDHTHGASDNGRANGHADAPPSNTGFGWGESAGNTSEGSGGGLGGPVRAGLGGFGSSGSDQGEPNPRRRSLGIGRVSSPRLEEVITITLLPEKEGMFMFQHRNYEVKSARRQSTVVRRYSDFVWLLDCLHKRYPFRQLPLLPPKRLSVNGTHLAADSNSFLEKRRRGLVRFTNALVRHPVLSQEQLVIMFLTVPTELSVWRKQATISVQDEFTGRALPTDLEDSLPSDLTDMFDTVRSGVKRSAEVYINLCTLLERLAKRNEGLAADHLRFSLALQSLTEMTRDTYAFDTNDVPLLNEGIKATARHLSASQSLLEDEARAWEEGMLEDLKRQRDCLVSVREMFDRRDRYARNNIPQLEKRIENSERKLQELRARTQPVKPGEIEKVEESIVKESIVHQHARGVFIKECIRNELMYFQQSQYHISRLHQDWSQERVKYSELQADNWRSLSDQVEGMPLGD</sequence>
<dbReference type="Gene3D" id="1.10.238.10">
    <property type="entry name" value="EF-hand"/>
    <property type="match status" value="1"/>
</dbReference>
<dbReference type="InterPro" id="IPR001683">
    <property type="entry name" value="PX_dom"/>
</dbReference>
<evidence type="ECO:0000313" key="14">
    <source>
        <dbReference type="Proteomes" id="UP000247647"/>
    </source>
</evidence>
<dbReference type="EMBL" id="KZ821474">
    <property type="protein sequence ID" value="PYH31239.1"/>
    <property type="molecule type" value="Genomic_DNA"/>
</dbReference>
<reference evidence="13" key="1">
    <citation type="submission" date="2016-12" db="EMBL/GenBank/DDBJ databases">
        <title>The genomes of Aspergillus section Nigri reveals drivers in fungal speciation.</title>
        <authorList>
            <consortium name="DOE Joint Genome Institute"/>
            <person name="Vesth T.C."/>
            <person name="Nybo J."/>
            <person name="Theobald S."/>
            <person name="Brandl J."/>
            <person name="Frisvad J.C."/>
            <person name="Nielsen K.F."/>
            <person name="Lyhne E.K."/>
            <person name="Kogle M.E."/>
            <person name="Kuo A."/>
            <person name="Riley R."/>
            <person name="Clum A."/>
            <person name="Nolan M."/>
            <person name="Lipzen A."/>
            <person name="Salamov A."/>
            <person name="Henrissat B."/>
            <person name="Wiebenga A."/>
            <person name="De Vries R.P."/>
            <person name="Grigoriev I.V."/>
            <person name="Mortensen U.H."/>
            <person name="Andersen M.R."/>
            <person name="Baker S.E."/>
        </authorList>
    </citation>
    <scope>NUCLEOTIDE SEQUENCE [LARGE SCALE GENOMIC DNA]</scope>
    <source>
        <strain evidence="13">CBS 115656</strain>
    </source>
</reference>
<feature type="region of interest" description="Disordered" evidence="11">
    <location>
        <begin position="882"/>
        <end position="902"/>
    </location>
</feature>
<dbReference type="CDD" id="cd06866">
    <property type="entry name" value="PX_SNX8_Mvp1p_like"/>
    <property type="match status" value="1"/>
</dbReference>
<accession>A0A318YB08</accession>
<feature type="region of interest" description="Disordered" evidence="11">
    <location>
        <begin position="1361"/>
        <end position="1437"/>
    </location>
</feature>
<evidence type="ECO:0000256" key="2">
    <source>
        <dbReference type="ARBA" id="ARBA00004287"/>
    </source>
</evidence>
<feature type="region of interest" description="Disordered" evidence="11">
    <location>
        <begin position="1456"/>
        <end position="1536"/>
    </location>
</feature>
<dbReference type="SUPFAM" id="SSF64268">
    <property type="entry name" value="PX domain"/>
    <property type="match status" value="1"/>
</dbReference>
<dbReference type="SMART" id="SM00312">
    <property type="entry name" value="PX"/>
    <property type="match status" value="1"/>
</dbReference>
<feature type="region of interest" description="Disordered" evidence="11">
    <location>
        <begin position="33"/>
        <end position="206"/>
    </location>
</feature>
<keyword evidence="14" id="KW-1185">Reference proteome</keyword>
<dbReference type="PANTHER" id="PTHR47554">
    <property type="entry name" value="SORTING NEXIN MVP1"/>
    <property type="match status" value="1"/>
</dbReference>
<comment type="function">
    <text evidence="1">Required for vacuolar protein sorting.</text>
</comment>
<dbReference type="GO" id="GO:0016020">
    <property type="term" value="C:membrane"/>
    <property type="evidence" value="ECO:0007669"/>
    <property type="project" value="UniProtKB-SubCell"/>
</dbReference>
<dbReference type="Pfam" id="PF19566">
    <property type="entry name" value="Snx8_BAR_dom"/>
    <property type="match status" value="1"/>
</dbReference>
<dbReference type="InterPro" id="IPR003959">
    <property type="entry name" value="ATPase_AAA_core"/>
</dbReference>
<dbReference type="GO" id="GO:0005768">
    <property type="term" value="C:endosome"/>
    <property type="evidence" value="ECO:0007669"/>
    <property type="project" value="TreeGrafter"/>
</dbReference>
<feature type="domain" description="PX" evidence="12">
    <location>
        <begin position="1543"/>
        <end position="1658"/>
    </location>
</feature>
<dbReference type="InterPro" id="IPR028662">
    <property type="entry name" value="SNX8/Mvp1"/>
</dbReference>
<feature type="compositionally biased region" description="Polar residues" evidence="11">
    <location>
        <begin position="74"/>
        <end position="83"/>
    </location>
</feature>
<dbReference type="InterPro" id="IPR036871">
    <property type="entry name" value="PX_dom_sf"/>
</dbReference>
<dbReference type="GO" id="GO:0005829">
    <property type="term" value="C:cytosol"/>
    <property type="evidence" value="ECO:0007669"/>
    <property type="project" value="GOC"/>
</dbReference>
<feature type="region of interest" description="Disordered" evidence="11">
    <location>
        <begin position="1214"/>
        <end position="1248"/>
    </location>
</feature>
<evidence type="ECO:0000256" key="5">
    <source>
        <dbReference type="ARBA" id="ARBA00014268"/>
    </source>
</evidence>
<feature type="compositionally biased region" description="Polar residues" evidence="11">
    <location>
        <begin position="124"/>
        <end position="142"/>
    </location>
</feature>
<evidence type="ECO:0000256" key="7">
    <source>
        <dbReference type="ARBA" id="ARBA00022490"/>
    </source>
</evidence>
<dbReference type="GO" id="GO:0016887">
    <property type="term" value="F:ATP hydrolysis activity"/>
    <property type="evidence" value="ECO:0007669"/>
    <property type="project" value="InterPro"/>
</dbReference>
<evidence type="ECO:0000256" key="1">
    <source>
        <dbReference type="ARBA" id="ARBA00002474"/>
    </source>
</evidence>
<dbReference type="GO" id="GO:0042147">
    <property type="term" value="P:retrograde transport, endosome to Golgi"/>
    <property type="evidence" value="ECO:0007669"/>
    <property type="project" value="InterPro"/>
</dbReference>
<evidence type="ECO:0000259" key="12">
    <source>
        <dbReference type="PROSITE" id="PS50195"/>
    </source>
</evidence>
<feature type="region of interest" description="Disordered" evidence="11">
    <location>
        <begin position="1082"/>
        <end position="1104"/>
    </location>
</feature>
<dbReference type="PANTHER" id="PTHR47554:SF1">
    <property type="entry name" value="SORTING NEXIN MVP1"/>
    <property type="match status" value="1"/>
</dbReference>
<dbReference type="InterPro" id="IPR027267">
    <property type="entry name" value="AH/BAR_dom_sf"/>
</dbReference>
<feature type="compositionally biased region" description="Basic and acidic residues" evidence="11">
    <location>
        <begin position="499"/>
        <end position="514"/>
    </location>
</feature>
<dbReference type="RefSeq" id="XP_025476717.1">
    <property type="nucleotide sequence ID" value="XM_025619690.1"/>
</dbReference>
<dbReference type="FunFam" id="3.30.1520.10:FF:000037">
    <property type="entry name" value="Sorting nexin mvp-1"/>
    <property type="match status" value="1"/>
</dbReference>
<dbReference type="SMART" id="SM00382">
    <property type="entry name" value="AAA"/>
    <property type="match status" value="1"/>
</dbReference>
<dbReference type="CDD" id="cd00009">
    <property type="entry name" value="AAA"/>
    <property type="match status" value="1"/>
</dbReference>
<dbReference type="PROSITE" id="PS50195">
    <property type="entry name" value="PX"/>
    <property type="match status" value="1"/>
</dbReference>
<evidence type="ECO:0000256" key="6">
    <source>
        <dbReference type="ARBA" id="ARBA00022448"/>
    </source>
</evidence>
<dbReference type="Gene3D" id="3.40.50.300">
    <property type="entry name" value="P-loop containing nucleotide triphosphate hydrolases"/>
    <property type="match status" value="1"/>
</dbReference>
<dbReference type="Gene3D" id="1.20.1270.60">
    <property type="entry name" value="Arfaptin homology (AH) domain/BAR domain"/>
    <property type="match status" value="1"/>
</dbReference>
<name>A0A318YB08_ASPNB</name>
<dbReference type="OrthoDB" id="10064318at2759"/>
<dbReference type="GO" id="GO:0005524">
    <property type="term" value="F:ATP binding"/>
    <property type="evidence" value="ECO:0007669"/>
    <property type="project" value="InterPro"/>
</dbReference>
<dbReference type="FunFam" id="1.10.238.10:FF:000466">
    <property type="entry name" value="Sorting nexin Mvp1"/>
    <property type="match status" value="1"/>
</dbReference>
<evidence type="ECO:0000256" key="10">
    <source>
        <dbReference type="ARBA" id="ARBA00072009"/>
    </source>
</evidence>
<dbReference type="InterPro" id="IPR035704">
    <property type="entry name" value="SNX8/Mvp1_PX"/>
</dbReference>
<dbReference type="GO" id="GO:0006623">
    <property type="term" value="P:protein targeting to vacuole"/>
    <property type="evidence" value="ECO:0007669"/>
    <property type="project" value="TreeGrafter"/>
</dbReference>
<dbReference type="GeneID" id="37122146"/>
<dbReference type="InterPro" id="IPR003593">
    <property type="entry name" value="AAA+_ATPase"/>
</dbReference>
<comment type="subcellular location">
    <subcellularLocation>
        <location evidence="3">Cytoplasm</location>
    </subcellularLocation>
    <subcellularLocation>
        <location evidence="2">Membrane</location>
        <topology evidence="2">Peripheral membrane protein</topology>
        <orientation evidence="2">Cytoplasmic side</orientation>
    </subcellularLocation>
</comment>
<dbReference type="CDD" id="cd07597">
    <property type="entry name" value="BAR_SNX8"/>
    <property type="match status" value="1"/>
</dbReference>
<dbReference type="SUPFAM" id="SSF52540">
    <property type="entry name" value="P-loop containing nucleoside triphosphate hydrolases"/>
    <property type="match status" value="1"/>
</dbReference>
<feature type="compositionally biased region" description="Polar residues" evidence="11">
    <location>
        <begin position="280"/>
        <end position="298"/>
    </location>
</feature>
<evidence type="ECO:0000313" key="13">
    <source>
        <dbReference type="EMBL" id="PYH31239.1"/>
    </source>
</evidence>
<dbReference type="Proteomes" id="UP000247647">
    <property type="component" value="Unassembled WGS sequence"/>
</dbReference>
<dbReference type="InterPro" id="IPR045734">
    <property type="entry name" value="Snx8_BAR_dom"/>
</dbReference>
<feature type="compositionally biased region" description="Gly residues" evidence="11">
    <location>
        <begin position="1499"/>
        <end position="1517"/>
    </location>
</feature>
<protein>
    <recommendedName>
        <fullName evidence="5">Sorting nexin MVP1</fullName>
    </recommendedName>
    <alternativeName>
        <fullName evidence="10">Sorting nexin mvp1</fullName>
    </alternativeName>
</protein>
<keyword evidence="8" id="KW-0653">Protein transport</keyword>
<proteinExistence type="inferred from homology"/>
<evidence type="ECO:0000256" key="11">
    <source>
        <dbReference type="SAM" id="MobiDB-lite"/>
    </source>
</evidence>
<gene>
    <name evidence="13" type="ORF">BO87DRAFT_315348</name>
</gene>
<dbReference type="InterPro" id="IPR027417">
    <property type="entry name" value="P-loop_NTPase"/>
</dbReference>
<evidence type="ECO:0000256" key="4">
    <source>
        <dbReference type="ARBA" id="ARBA00010883"/>
    </source>
</evidence>